<comment type="subcellular location">
    <subcellularLocation>
        <location evidence="1">Nucleus</location>
    </subcellularLocation>
</comment>
<feature type="compositionally biased region" description="Polar residues" evidence="6">
    <location>
        <begin position="92"/>
        <end position="105"/>
    </location>
</feature>
<dbReference type="SUPFAM" id="SSF57701">
    <property type="entry name" value="Zn2/Cys6 DNA-binding domain"/>
    <property type="match status" value="1"/>
</dbReference>
<dbReference type="PANTHER" id="PTHR37534">
    <property type="entry name" value="TRANSCRIPTIONAL ACTIVATOR PROTEIN UGA3"/>
    <property type="match status" value="1"/>
</dbReference>
<dbReference type="InParanoid" id="V5G1L8"/>
<dbReference type="AlphaFoldDB" id="V5G1L8"/>
<evidence type="ECO:0000256" key="3">
    <source>
        <dbReference type="ARBA" id="ARBA00023125"/>
    </source>
</evidence>
<keyword evidence="9" id="KW-1185">Reference proteome</keyword>
<dbReference type="SMART" id="SM00066">
    <property type="entry name" value="GAL4"/>
    <property type="match status" value="1"/>
</dbReference>
<keyword evidence="4" id="KW-0804">Transcription</keyword>
<sequence length="551" mass="60853">MVPKRIRTVEGSCWPCKDRRVICDLQQPECSRCTTSGRACSYSKVRLKWCNGIAARGRFAGRNNPISASAATATATTSAGITTLANASSPVSATHTVLNEGSSPTERSDDDSSSVISLSPPTRFSPLPLPVTISEPAFVMTADHLMLYFQHEVLDRFNVARDRLHVDVGSACRDPALLQSVTAVANAHHCLYAQSPQDAVMAKKMARLTAIKLFREQLQMPRVRRQQQQQQRQLIHAGTEGGLDLAFVKDLFVTNVLFCILDGIIEPLDEGAATYLHFRGGRAILAQWGSLDQLFQVKKGLSALMLSIFATMDLTHALLTGEGPYFSPESWMSFAECEGWWGILPPGDAFLEIMATLSHLAQLGHQYRSTGVNPDLDELLSVWNTLDPNGSGLMDDSGFVTSLPATPLESSTPSGTGGFEPLDYDRSWEVFCSAYRQTALIYIYRAICHLPVTHPRVQQATEAGHRAICETRLAGKLSHCLLFPTLVIGSQCLMPEQQATLRKNLLWTGTFLYFGSIPVMDQFLQKLWAAPNPEVSWWDCFESISRKTFLF</sequence>
<dbReference type="Pfam" id="PF00172">
    <property type="entry name" value="Zn_clus"/>
    <property type="match status" value="1"/>
</dbReference>
<evidence type="ECO:0000256" key="6">
    <source>
        <dbReference type="SAM" id="MobiDB-lite"/>
    </source>
</evidence>
<gene>
    <name evidence="8" type="ORF">PVAR5_4503</name>
</gene>
<dbReference type="PROSITE" id="PS00463">
    <property type="entry name" value="ZN2_CY6_FUNGAL_1"/>
    <property type="match status" value="1"/>
</dbReference>
<dbReference type="HOGENOM" id="CLU_041955_0_0_1"/>
<feature type="domain" description="Zn(2)-C6 fungal-type" evidence="7">
    <location>
        <begin position="12"/>
        <end position="42"/>
    </location>
</feature>
<proteinExistence type="predicted"/>
<dbReference type="InterPro" id="IPR001138">
    <property type="entry name" value="Zn2Cys6_DnaBD"/>
</dbReference>
<dbReference type="EMBL" id="BAUL01000141">
    <property type="protein sequence ID" value="GAD95856.1"/>
    <property type="molecule type" value="Genomic_DNA"/>
</dbReference>
<dbReference type="eggNOG" id="ENOG502RXA0">
    <property type="taxonomic scope" value="Eukaryota"/>
</dbReference>
<evidence type="ECO:0000256" key="4">
    <source>
        <dbReference type="ARBA" id="ARBA00023163"/>
    </source>
</evidence>
<feature type="region of interest" description="Disordered" evidence="6">
    <location>
        <begin position="92"/>
        <end position="119"/>
    </location>
</feature>
<comment type="caution">
    <text evidence="8">The sequence shown here is derived from an EMBL/GenBank/DDBJ whole genome shotgun (WGS) entry which is preliminary data.</text>
</comment>
<dbReference type="GO" id="GO:0003677">
    <property type="term" value="F:DNA binding"/>
    <property type="evidence" value="ECO:0007669"/>
    <property type="project" value="UniProtKB-KW"/>
</dbReference>
<keyword evidence="3" id="KW-0238">DNA-binding</keyword>
<organism evidence="8 9">
    <name type="scientific">Byssochlamys spectabilis (strain No. 5 / NBRC 109023)</name>
    <name type="common">Paecilomyces variotii</name>
    <dbReference type="NCBI Taxonomy" id="1356009"/>
    <lineage>
        <taxon>Eukaryota</taxon>
        <taxon>Fungi</taxon>
        <taxon>Dikarya</taxon>
        <taxon>Ascomycota</taxon>
        <taxon>Pezizomycotina</taxon>
        <taxon>Eurotiomycetes</taxon>
        <taxon>Eurotiomycetidae</taxon>
        <taxon>Eurotiales</taxon>
        <taxon>Thermoascaceae</taxon>
        <taxon>Paecilomyces</taxon>
    </lineage>
</organism>
<dbReference type="Gene3D" id="4.10.240.10">
    <property type="entry name" value="Zn(2)-C6 fungal-type DNA-binding domain"/>
    <property type="match status" value="1"/>
</dbReference>
<evidence type="ECO:0000256" key="2">
    <source>
        <dbReference type="ARBA" id="ARBA00023015"/>
    </source>
</evidence>
<evidence type="ECO:0000256" key="5">
    <source>
        <dbReference type="ARBA" id="ARBA00023242"/>
    </source>
</evidence>
<dbReference type="Proteomes" id="UP000018001">
    <property type="component" value="Unassembled WGS sequence"/>
</dbReference>
<protein>
    <recommendedName>
        <fullName evidence="7">Zn(2)-C6 fungal-type domain-containing protein</fullName>
    </recommendedName>
</protein>
<dbReference type="PROSITE" id="PS50048">
    <property type="entry name" value="ZN2_CY6_FUNGAL_2"/>
    <property type="match status" value="1"/>
</dbReference>
<dbReference type="GO" id="GO:0008270">
    <property type="term" value="F:zinc ion binding"/>
    <property type="evidence" value="ECO:0007669"/>
    <property type="project" value="InterPro"/>
</dbReference>
<dbReference type="OrthoDB" id="3251668at2759"/>
<dbReference type="GO" id="GO:0005634">
    <property type="term" value="C:nucleus"/>
    <property type="evidence" value="ECO:0007669"/>
    <property type="project" value="UniProtKB-SubCell"/>
</dbReference>
<evidence type="ECO:0000259" key="7">
    <source>
        <dbReference type="PROSITE" id="PS50048"/>
    </source>
</evidence>
<dbReference type="Pfam" id="PF11951">
    <property type="entry name" value="Fungal_trans_2"/>
    <property type="match status" value="1"/>
</dbReference>
<dbReference type="PANTHER" id="PTHR37534:SF46">
    <property type="entry name" value="ZN(II)2CYS6 TRANSCRIPTION FACTOR (EUROFUNG)"/>
    <property type="match status" value="1"/>
</dbReference>
<dbReference type="GO" id="GO:0000981">
    <property type="term" value="F:DNA-binding transcription factor activity, RNA polymerase II-specific"/>
    <property type="evidence" value="ECO:0007669"/>
    <property type="project" value="InterPro"/>
</dbReference>
<evidence type="ECO:0000313" key="8">
    <source>
        <dbReference type="EMBL" id="GAD95856.1"/>
    </source>
</evidence>
<dbReference type="CDD" id="cd00067">
    <property type="entry name" value="GAL4"/>
    <property type="match status" value="1"/>
</dbReference>
<dbReference type="InterPro" id="IPR021858">
    <property type="entry name" value="Fun_TF"/>
</dbReference>
<keyword evidence="2" id="KW-0805">Transcription regulation</keyword>
<keyword evidence="5" id="KW-0539">Nucleus</keyword>
<name>V5G1L8_BYSSN</name>
<reference evidence="9" key="1">
    <citation type="journal article" date="2014" name="Genome Announc.">
        <title>Draft genome sequence of the formaldehyde-resistant fungus Byssochlamys spectabilis No. 5 (anamorph Paecilomyces variotii No. 5) (NBRC109023).</title>
        <authorList>
            <person name="Oka T."/>
            <person name="Ekino K."/>
            <person name="Fukuda K."/>
            <person name="Nomura Y."/>
        </authorList>
    </citation>
    <scope>NUCLEOTIDE SEQUENCE [LARGE SCALE GENOMIC DNA]</scope>
    <source>
        <strain evidence="9">No. 5 / NBRC 109023</strain>
    </source>
</reference>
<accession>V5G1L8</accession>
<dbReference type="InterPro" id="IPR036864">
    <property type="entry name" value="Zn2-C6_fun-type_DNA-bd_sf"/>
</dbReference>
<evidence type="ECO:0000313" key="9">
    <source>
        <dbReference type="Proteomes" id="UP000018001"/>
    </source>
</evidence>
<evidence type="ECO:0000256" key="1">
    <source>
        <dbReference type="ARBA" id="ARBA00004123"/>
    </source>
</evidence>